<accession>A0ABP0VIF0</accession>
<dbReference type="SUPFAM" id="SSF53098">
    <property type="entry name" value="Ribonuclease H-like"/>
    <property type="match status" value="1"/>
</dbReference>
<dbReference type="Proteomes" id="UP001497444">
    <property type="component" value="Unassembled WGS sequence"/>
</dbReference>
<keyword evidence="2" id="KW-1185">Reference proteome</keyword>
<organism evidence="1 2">
    <name type="scientific">Sphagnum jensenii</name>
    <dbReference type="NCBI Taxonomy" id="128206"/>
    <lineage>
        <taxon>Eukaryota</taxon>
        <taxon>Viridiplantae</taxon>
        <taxon>Streptophyta</taxon>
        <taxon>Embryophyta</taxon>
        <taxon>Bryophyta</taxon>
        <taxon>Sphagnophytina</taxon>
        <taxon>Sphagnopsida</taxon>
        <taxon>Sphagnales</taxon>
        <taxon>Sphagnaceae</taxon>
        <taxon>Sphagnum</taxon>
    </lineage>
</organism>
<dbReference type="InterPro" id="IPR036397">
    <property type="entry name" value="RNaseH_sf"/>
</dbReference>
<sequence length="153" mass="17145">MSILLSLDLGTTTGWALAKDQEIRSGTMCFKPNHFDSGDCKFTRFKRWLVNLKAAHGDIDQIVYEAVRRHNGTIAGQTYGGFMATLQTFGDDHHIPYEGVPVGTIKKFITGNGKASKLDMITAMEQKGHQPKDDNEADALALLYWRLNQENDR</sequence>
<evidence type="ECO:0000313" key="2">
    <source>
        <dbReference type="Proteomes" id="UP001497444"/>
    </source>
</evidence>
<evidence type="ECO:0000313" key="1">
    <source>
        <dbReference type="EMBL" id="CAK9254183.1"/>
    </source>
</evidence>
<dbReference type="InterPro" id="IPR012337">
    <property type="entry name" value="RNaseH-like_sf"/>
</dbReference>
<gene>
    <name evidence="1" type="ORF">CSSPJE1EN1_LOCUS29561</name>
</gene>
<proteinExistence type="predicted"/>
<dbReference type="EMBL" id="CAXAQS010000994">
    <property type="protein sequence ID" value="CAK9254183.1"/>
    <property type="molecule type" value="Genomic_DNA"/>
</dbReference>
<reference evidence="1" key="1">
    <citation type="submission" date="2024-02" db="EMBL/GenBank/DDBJ databases">
        <authorList>
            <consortium name="ELIXIR-Norway"/>
            <consortium name="Elixir Norway"/>
        </authorList>
    </citation>
    <scope>NUCLEOTIDE SEQUENCE</scope>
</reference>
<protein>
    <submittedName>
        <fullName evidence="1">Uncharacterized protein</fullName>
    </submittedName>
</protein>
<name>A0ABP0VIF0_9BRYO</name>
<comment type="caution">
    <text evidence="1">The sequence shown here is derived from an EMBL/GenBank/DDBJ whole genome shotgun (WGS) entry which is preliminary data.</text>
</comment>
<dbReference type="Gene3D" id="3.30.420.10">
    <property type="entry name" value="Ribonuclease H-like superfamily/Ribonuclease H"/>
    <property type="match status" value="1"/>
</dbReference>